<dbReference type="AlphaFoldDB" id="A0A4R2RYA7"/>
<dbReference type="InterPro" id="IPR025510">
    <property type="entry name" value="DUF4397"/>
</dbReference>
<dbReference type="EMBL" id="SLXT01000007">
    <property type="protein sequence ID" value="TCP64981.1"/>
    <property type="molecule type" value="Genomic_DNA"/>
</dbReference>
<gene>
    <name evidence="2" type="ORF">EDD73_10751</name>
</gene>
<sequence>MMHDDPEDLSGYQAYNVLTPNVAYLRFLHASPNAPAVDVFLNERLVARNFTYADFTHYLPALPGRYRVRLFPAGRRRDPLIDRVLTLAPQSIATAAVIGMPQALSLQIQPEPKLPFLPGRLYLRFAHLSPNAPAVDLTLADGTVLFRNVTYPATTDYRVLLPGTYTLQLRLAGTDQVVLRVPNARLRPGRFYTVDAVGLVGERPPLQVLIPLDGNTYLR</sequence>
<comment type="caution">
    <text evidence="2">The sequence shown here is derived from an EMBL/GenBank/DDBJ whole genome shotgun (WGS) entry which is preliminary data.</text>
</comment>
<dbReference type="Pfam" id="PF14344">
    <property type="entry name" value="DUF4397"/>
    <property type="match status" value="1"/>
</dbReference>
<keyword evidence="3" id="KW-1185">Reference proteome</keyword>
<reference evidence="2 3" key="1">
    <citation type="submission" date="2019-03" db="EMBL/GenBank/DDBJ databases">
        <title>Genomic Encyclopedia of Type Strains, Phase IV (KMG-IV): sequencing the most valuable type-strain genomes for metagenomic binning, comparative biology and taxonomic classification.</title>
        <authorList>
            <person name="Goeker M."/>
        </authorList>
    </citation>
    <scope>NUCLEOTIDE SEQUENCE [LARGE SCALE GENOMIC DNA]</scope>
    <source>
        <strain evidence="2 3">DSM 11170</strain>
    </source>
</reference>
<dbReference type="RefSeq" id="WP_243116804.1">
    <property type="nucleotide sequence ID" value="NZ_JAOQNU010000007.1"/>
</dbReference>
<evidence type="ECO:0000313" key="3">
    <source>
        <dbReference type="Proteomes" id="UP000294813"/>
    </source>
</evidence>
<accession>A0A4R2RYA7</accession>
<protein>
    <submittedName>
        <fullName evidence="2">Uncharacterized protein DUF4397</fullName>
    </submittedName>
</protein>
<organism evidence="2 3">
    <name type="scientific">Heliophilum fasciatum</name>
    <dbReference type="NCBI Taxonomy" id="35700"/>
    <lineage>
        <taxon>Bacteria</taxon>
        <taxon>Bacillati</taxon>
        <taxon>Bacillota</taxon>
        <taxon>Clostridia</taxon>
        <taxon>Eubacteriales</taxon>
        <taxon>Heliobacteriaceae</taxon>
        <taxon>Heliophilum</taxon>
    </lineage>
</organism>
<evidence type="ECO:0000259" key="1">
    <source>
        <dbReference type="Pfam" id="PF14344"/>
    </source>
</evidence>
<name>A0A4R2RYA7_9FIRM</name>
<dbReference type="Proteomes" id="UP000294813">
    <property type="component" value="Unassembled WGS sequence"/>
</dbReference>
<evidence type="ECO:0000313" key="2">
    <source>
        <dbReference type="EMBL" id="TCP64981.1"/>
    </source>
</evidence>
<proteinExistence type="predicted"/>
<feature type="domain" description="DUF4397" evidence="1">
    <location>
        <begin position="23"/>
        <end position="138"/>
    </location>
</feature>